<dbReference type="GeneID" id="84802886"/>
<evidence type="ECO:0000259" key="3">
    <source>
        <dbReference type="Pfam" id="PF11545"/>
    </source>
</evidence>
<dbReference type="InterPro" id="IPR020985">
    <property type="entry name" value="Cell_surface_Shp_haem-bd"/>
</dbReference>
<evidence type="ECO:0000313" key="5">
    <source>
        <dbReference type="Proteomes" id="UP000427636"/>
    </source>
</evidence>
<dbReference type="EMBL" id="CP046313">
    <property type="protein sequence ID" value="QGS07919.1"/>
    <property type="molecule type" value="Genomic_DNA"/>
</dbReference>
<dbReference type="Pfam" id="PF11545">
    <property type="entry name" value="HemeBinding_Shp"/>
    <property type="match status" value="2"/>
</dbReference>
<keyword evidence="5" id="KW-1185">Reference proteome</keyword>
<evidence type="ECO:0000256" key="1">
    <source>
        <dbReference type="SAM" id="MobiDB-lite"/>
    </source>
</evidence>
<feature type="domain" description="Cell surface protein Shp haem-binding" evidence="3">
    <location>
        <begin position="289"/>
        <end position="396"/>
    </location>
</feature>
<sequence length="434" mass="47882">MKRIFKFITIIIATLALIFTSSNSLFVKNARAEDKVYTVPVELWHSDNNGKLSMGNKALATHAKVTIHDNNSSTITVQFVPMDFNNMHGHLLSLSIYSSPIFSGDLTAASVDSTYNDTNLDGGSSSYPGTLSFKFSEAKPEKIGVRVSVDAMNKIMGGDAAQNAILKFNWSAAKLTSGSDSDSKDNNQKKNNESNNDQKASDNKTTDNSNNKNIDKYFSNNQKTEKAGIYTVDITGSYLNPLTGVTADGGTKNAAIGEGMVQGVISPINSGGDISEAMKNQSSSKKRWSKALLQRTNDGKLYATVRIHLMNWVKRSSEQGPFIKVLQKDGEFKQVEATETKVNIEQYKDSYVDYRFEVPNENFLAMVQMYVEPMNRPVRFFVEVNPNTIQEGNSGLDMEVIEEKDCLPYYIAGGVGILVILVGSLIIPKKRKNH</sequence>
<accession>A0ABX6FHE9</accession>
<feature type="compositionally biased region" description="Basic and acidic residues" evidence="1">
    <location>
        <begin position="181"/>
        <end position="192"/>
    </location>
</feature>
<dbReference type="RefSeq" id="WP_155824750.1">
    <property type="nucleotide sequence ID" value="NZ_CP046313.1"/>
</dbReference>
<evidence type="ECO:0000256" key="2">
    <source>
        <dbReference type="SAM" id="Phobius"/>
    </source>
</evidence>
<feature type="region of interest" description="Disordered" evidence="1">
    <location>
        <begin position="176"/>
        <end position="218"/>
    </location>
</feature>
<organism evidence="4 5">
    <name type="scientific">Gemella sanguinis</name>
    <dbReference type="NCBI Taxonomy" id="84135"/>
    <lineage>
        <taxon>Bacteria</taxon>
        <taxon>Bacillati</taxon>
        <taxon>Bacillota</taxon>
        <taxon>Bacilli</taxon>
        <taxon>Bacillales</taxon>
        <taxon>Gemellaceae</taxon>
        <taxon>Gemella</taxon>
    </lineage>
</organism>
<feature type="transmembrane region" description="Helical" evidence="2">
    <location>
        <begin position="407"/>
        <end position="427"/>
    </location>
</feature>
<keyword evidence="2" id="KW-0472">Membrane</keyword>
<evidence type="ECO:0000313" key="4">
    <source>
        <dbReference type="EMBL" id="QGS07919.1"/>
    </source>
</evidence>
<keyword evidence="2" id="KW-1133">Transmembrane helix</keyword>
<gene>
    <name evidence="4" type="ORF">FOC50_06440</name>
</gene>
<feature type="domain" description="Cell surface protein Shp haem-binding" evidence="3">
    <location>
        <begin position="227"/>
        <end position="266"/>
    </location>
</feature>
<proteinExistence type="predicted"/>
<dbReference type="InterPro" id="IPR037250">
    <property type="entry name" value="NEAT_dom_sf"/>
</dbReference>
<dbReference type="Gene3D" id="2.60.40.1850">
    <property type="match status" value="3"/>
</dbReference>
<name>A0ABX6FHE9_9BACL</name>
<protein>
    <recommendedName>
        <fullName evidence="3">Cell surface protein Shp haem-binding domain-containing protein</fullName>
    </recommendedName>
</protein>
<reference evidence="4 5" key="1">
    <citation type="submission" date="2019-11" db="EMBL/GenBank/DDBJ databases">
        <title>FDA dAtabase for Regulatory Grade micrObial Sequences (FDA-ARGOS): Supporting development and validation of Infectious Disease Dx tests.</title>
        <authorList>
            <person name="Turner S."/>
            <person name="Byrd R."/>
            <person name="Tallon L."/>
            <person name="Sadzewicz L."/>
            <person name="Vavikolanu K."/>
            <person name="Mehta A."/>
            <person name="Aluvathingal J."/>
            <person name="Nadendla S."/>
            <person name="Myers T."/>
            <person name="Yan Y."/>
            <person name="Sichtig H."/>
        </authorList>
    </citation>
    <scope>NUCLEOTIDE SEQUENCE [LARGE SCALE GENOMIC DNA]</scope>
    <source>
        <strain evidence="4 5">FDAARGOS_742</strain>
    </source>
</reference>
<dbReference type="Proteomes" id="UP000427636">
    <property type="component" value="Chromosome"/>
</dbReference>
<keyword evidence="2" id="KW-0812">Transmembrane</keyword>